<name>A0A1I8M1K8_MUSDO</name>
<keyword evidence="1 2" id="KW-0193">Cuticle</keyword>
<dbReference type="VEuPathDB" id="VectorBase:MDOA000305"/>
<evidence type="ECO:0000256" key="1">
    <source>
        <dbReference type="ARBA" id="ARBA00022460"/>
    </source>
</evidence>
<dbReference type="VEuPathDB" id="VectorBase:MDOMA2_007145"/>
<feature type="signal peptide" evidence="3">
    <location>
        <begin position="1"/>
        <end position="20"/>
    </location>
</feature>
<keyword evidence="3" id="KW-0732">Signal</keyword>
<evidence type="ECO:0000256" key="2">
    <source>
        <dbReference type="PROSITE-ProRule" id="PRU00497"/>
    </source>
</evidence>
<dbReference type="PANTHER" id="PTHR10380:SF237">
    <property type="entry name" value="CUTICULAR PROTEIN 65AU, ISOFORM A-RELATED"/>
    <property type="match status" value="1"/>
</dbReference>
<evidence type="ECO:0000313" key="4">
    <source>
        <dbReference type="EnsemblMetazoa" id="MDOA000305-PB"/>
    </source>
</evidence>
<dbReference type="AlphaFoldDB" id="A0A1I8M1K8"/>
<dbReference type="InterPro" id="IPR050468">
    <property type="entry name" value="Cuticle_Struct_Prot"/>
</dbReference>
<reference evidence="6" key="2">
    <citation type="submission" date="2025-05" db="UniProtKB">
        <authorList>
            <consortium name="RefSeq"/>
        </authorList>
    </citation>
    <scope>IDENTIFICATION</scope>
    <source>
        <strain evidence="6">Aabys</strain>
        <tissue evidence="6">Whole body</tissue>
    </source>
</reference>
<dbReference type="PROSITE" id="PS51155">
    <property type="entry name" value="CHIT_BIND_RR_2"/>
    <property type="match status" value="1"/>
</dbReference>
<dbReference type="Pfam" id="PF00379">
    <property type="entry name" value="Chitin_bind_4"/>
    <property type="match status" value="1"/>
</dbReference>
<evidence type="ECO:0000256" key="3">
    <source>
        <dbReference type="SAM" id="SignalP"/>
    </source>
</evidence>
<dbReference type="PROSITE" id="PS00233">
    <property type="entry name" value="CHIT_BIND_RR_1"/>
    <property type="match status" value="1"/>
</dbReference>
<dbReference type="RefSeq" id="XP_058974806.1">
    <property type="nucleotide sequence ID" value="XM_059118823.1"/>
</dbReference>
<protein>
    <submittedName>
        <fullName evidence="6">Larval cuticle protein 4-like</fullName>
    </submittedName>
</protein>
<dbReference type="InterPro" id="IPR031311">
    <property type="entry name" value="CHIT_BIND_RR_consensus"/>
</dbReference>
<gene>
    <name evidence="6" type="primary">LOC101898441</name>
</gene>
<sequence length="164" mass="17897">MSDGSCECVLLCSLIAAAVALPRHGATKFAHQTSYKGHHRSAPAATSDDANAEVKHFQSDVSEHGFQYAYDTTNAIHAAAAGSAYGEHNGDFSWISPEGEHVAIQYVADENGYQPSGDILPTPPPIPEAILKALEYIRTHPRYEEEPVRKQVVHHGAKNYGRRF</sequence>
<evidence type="ECO:0000313" key="5">
    <source>
        <dbReference type="Proteomes" id="UP001652621"/>
    </source>
</evidence>
<proteinExistence type="predicted"/>
<organism evidence="4">
    <name type="scientific">Musca domestica</name>
    <name type="common">House fly</name>
    <dbReference type="NCBI Taxonomy" id="7370"/>
    <lineage>
        <taxon>Eukaryota</taxon>
        <taxon>Metazoa</taxon>
        <taxon>Ecdysozoa</taxon>
        <taxon>Arthropoda</taxon>
        <taxon>Hexapoda</taxon>
        <taxon>Insecta</taxon>
        <taxon>Pterygota</taxon>
        <taxon>Neoptera</taxon>
        <taxon>Endopterygota</taxon>
        <taxon>Diptera</taxon>
        <taxon>Brachycera</taxon>
        <taxon>Muscomorpha</taxon>
        <taxon>Muscoidea</taxon>
        <taxon>Muscidae</taxon>
        <taxon>Musca</taxon>
    </lineage>
</organism>
<dbReference type="PANTHER" id="PTHR10380">
    <property type="entry name" value="CUTICLE PROTEIN"/>
    <property type="match status" value="1"/>
</dbReference>
<keyword evidence="5" id="KW-1185">Reference proteome</keyword>
<dbReference type="GeneID" id="101898441"/>
<reference evidence="4" key="1">
    <citation type="submission" date="2020-05" db="UniProtKB">
        <authorList>
            <consortium name="EnsemblMetazoa"/>
        </authorList>
    </citation>
    <scope>IDENTIFICATION</scope>
    <source>
        <strain evidence="4">Aabys</strain>
    </source>
</reference>
<dbReference type="GO" id="GO:0008010">
    <property type="term" value="F:structural constituent of chitin-based larval cuticle"/>
    <property type="evidence" value="ECO:0007669"/>
    <property type="project" value="TreeGrafter"/>
</dbReference>
<dbReference type="Proteomes" id="UP001652621">
    <property type="component" value="Unplaced"/>
</dbReference>
<dbReference type="OrthoDB" id="6343684at2759"/>
<feature type="chain" id="PRO_5044559711" evidence="3">
    <location>
        <begin position="21"/>
        <end position="164"/>
    </location>
</feature>
<evidence type="ECO:0000313" key="6">
    <source>
        <dbReference type="RefSeq" id="XP_058974806.1"/>
    </source>
</evidence>
<dbReference type="InterPro" id="IPR000618">
    <property type="entry name" value="Insect_cuticle"/>
</dbReference>
<accession>A0A1I8M1K8</accession>
<dbReference type="STRING" id="7370.A0A1I8M1K8"/>
<dbReference type="GO" id="GO:0062129">
    <property type="term" value="C:chitin-based extracellular matrix"/>
    <property type="evidence" value="ECO:0007669"/>
    <property type="project" value="TreeGrafter"/>
</dbReference>
<dbReference type="EnsemblMetazoa" id="MDOA000305-RB">
    <property type="protein sequence ID" value="MDOA000305-PB"/>
    <property type="gene ID" value="MDOA000305"/>
</dbReference>